<reference evidence="4" key="1">
    <citation type="submission" date="2016-05" db="EMBL/GenBank/DDBJ databases">
        <title>Comparative genomics of biotechnologically important yeasts.</title>
        <authorList>
            <consortium name="DOE Joint Genome Institute"/>
            <person name="Riley R."/>
            <person name="Haridas S."/>
            <person name="Wolfe K.H."/>
            <person name="Lopes M.R."/>
            <person name="Hittinger C.T."/>
            <person name="Goker M."/>
            <person name="Salamov A."/>
            <person name="Wisecaver J."/>
            <person name="Long T.M."/>
            <person name="Aerts A.L."/>
            <person name="Barry K."/>
            <person name="Choi C."/>
            <person name="Clum A."/>
            <person name="Coughlan A.Y."/>
            <person name="Deshpande S."/>
            <person name="Douglass A.P."/>
            <person name="Hanson S.J."/>
            <person name="Klenk H.-P."/>
            <person name="Labutti K."/>
            <person name="Lapidus A."/>
            <person name="Lindquist E."/>
            <person name="Lipzen A."/>
            <person name="Meier-Kolthoff J.P."/>
            <person name="Ohm R.A."/>
            <person name="Otillar R.P."/>
            <person name="Pangilinan J."/>
            <person name="Peng Y."/>
            <person name="Rokas A."/>
            <person name="Rosa C.A."/>
            <person name="Scheuner C."/>
            <person name="Sibirny A.A."/>
            <person name="Slot J.C."/>
            <person name="Stielow J.B."/>
            <person name="Sun H."/>
            <person name="Kurtzman C.P."/>
            <person name="Blackwell M."/>
            <person name="Grigoriev I.V."/>
            <person name="Jeffries T.W."/>
        </authorList>
    </citation>
    <scope>NUCLEOTIDE SEQUENCE [LARGE SCALE GENOMIC DNA]</scope>
    <source>
        <strain evidence="4">NRRL Y-17324</strain>
    </source>
</reference>
<keyword evidence="2" id="KW-0812">Transmembrane</keyword>
<evidence type="ECO:0000313" key="4">
    <source>
        <dbReference type="Proteomes" id="UP000094285"/>
    </source>
</evidence>
<sequence>MAPLKVLEKSVPPLTVDLKRRLWSTNGVLISGSAKWAFFAILIVLIIVVILGTLRVNKRRSKFGAQPLYGTRWMTPPLYRQSQTQYNQPNRRDPELPSAYVPTYTATANETDMGYYDAHGEFHPNPNAKSATVIPPPEAHHRQNSTTSNGVPINNNFTGGTVTDEVGHDRHDDDGFDDMFRPPTTAPPTTTTPTYNFMLRPQGEATENVSQEEYDRPDGPPPAREGSSSQSESLPSFTEGKSPPKVSEKSQLN</sequence>
<dbReference type="EMBL" id="KV453910">
    <property type="protein sequence ID" value="ODV81171.1"/>
    <property type="molecule type" value="Genomic_DNA"/>
</dbReference>
<feature type="compositionally biased region" description="Low complexity" evidence="1">
    <location>
        <begin position="227"/>
        <end position="236"/>
    </location>
</feature>
<accession>A0A1E4SNS0</accession>
<feature type="transmembrane region" description="Helical" evidence="2">
    <location>
        <begin position="36"/>
        <end position="54"/>
    </location>
</feature>
<evidence type="ECO:0000313" key="3">
    <source>
        <dbReference type="EMBL" id="ODV81171.1"/>
    </source>
</evidence>
<dbReference type="GeneID" id="30981547"/>
<keyword evidence="2" id="KW-0472">Membrane</keyword>
<dbReference type="PANTHER" id="PTHR28187:SF1">
    <property type="entry name" value="PROTEIN RCR1-RELATED"/>
    <property type="match status" value="1"/>
</dbReference>
<dbReference type="Proteomes" id="UP000094285">
    <property type="component" value="Unassembled WGS sequence"/>
</dbReference>
<feature type="region of interest" description="Disordered" evidence="1">
    <location>
        <begin position="128"/>
        <end position="253"/>
    </location>
</feature>
<keyword evidence="4" id="KW-1185">Reference proteome</keyword>
<protein>
    <submittedName>
        <fullName evidence="3">Uncharacterized protein</fullName>
    </submittedName>
</protein>
<proteinExistence type="predicted"/>
<dbReference type="STRING" id="984487.A0A1E4SNS0"/>
<dbReference type="OrthoDB" id="4088875at2759"/>
<keyword evidence="2" id="KW-1133">Transmembrane helix</keyword>
<dbReference type="Pfam" id="PF12273">
    <property type="entry name" value="RCR"/>
    <property type="match status" value="1"/>
</dbReference>
<dbReference type="InterPro" id="IPR020999">
    <property type="entry name" value="Chitin_synth_reg_RCR"/>
</dbReference>
<dbReference type="RefSeq" id="XP_020066293.1">
    <property type="nucleotide sequence ID" value="XM_020207410.1"/>
</dbReference>
<feature type="compositionally biased region" description="Polar residues" evidence="1">
    <location>
        <begin position="144"/>
        <end position="161"/>
    </location>
</feature>
<evidence type="ECO:0000256" key="2">
    <source>
        <dbReference type="SAM" id="Phobius"/>
    </source>
</evidence>
<dbReference type="GO" id="GO:0016192">
    <property type="term" value="P:vesicle-mediated transport"/>
    <property type="evidence" value="ECO:0007669"/>
    <property type="project" value="TreeGrafter"/>
</dbReference>
<evidence type="ECO:0000256" key="1">
    <source>
        <dbReference type="SAM" id="MobiDB-lite"/>
    </source>
</evidence>
<gene>
    <name evidence="3" type="ORF">CANTADRAFT_25396</name>
</gene>
<organism evidence="3 4">
    <name type="scientific">Suhomyces tanzawaensis NRRL Y-17324</name>
    <dbReference type="NCBI Taxonomy" id="984487"/>
    <lineage>
        <taxon>Eukaryota</taxon>
        <taxon>Fungi</taxon>
        <taxon>Dikarya</taxon>
        <taxon>Ascomycota</taxon>
        <taxon>Saccharomycotina</taxon>
        <taxon>Pichiomycetes</taxon>
        <taxon>Debaryomycetaceae</taxon>
        <taxon>Suhomyces</taxon>
    </lineage>
</organism>
<dbReference type="PANTHER" id="PTHR28187">
    <property type="entry name" value="PROTEIN RCR1-RELATED"/>
    <property type="match status" value="1"/>
</dbReference>
<feature type="compositionally biased region" description="Low complexity" evidence="1">
    <location>
        <begin position="181"/>
        <end position="194"/>
    </location>
</feature>
<name>A0A1E4SNS0_9ASCO</name>
<dbReference type="AlphaFoldDB" id="A0A1E4SNS0"/>